<dbReference type="AlphaFoldDB" id="A0A8K0C446"/>
<dbReference type="EMBL" id="VTPC01091162">
    <property type="protein sequence ID" value="KAF2879444.1"/>
    <property type="molecule type" value="Genomic_DNA"/>
</dbReference>
<proteinExistence type="predicted"/>
<keyword evidence="3" id="KW-1185">Reference proteome</keyword>
<dbReference type="Proteomes" id="UP000801492">
    <property type="component" value="Unassembled WGS sequence"/>
</dbReference>
<evidence type="ECO:0000256" key="1">
    <source>
        <dbReference type="SAM" id="MobiDB-lite"/>
    </source>
</evidence>
<evidence type="ECO:0000313" key="3">
    <source>
        <dbReference type="Proteomes" id="UP000801492"/>
    </source>
</evidence>
<comment type="caution">
    <text evidence="2">The sequence shown here is derived from an EMBL/GenBank/DDBJ whole genome shotgun (WGS) entry which is preliminary data.</text>
</comment>
<sequence>MRTRARAGHCRPQGSYDGAPADCGQRAGFRSQPGTYVPGRGPRRDRGANDHRVVARVHRAPTRLHGTDPTDRRRGRPRTRGGLAPVVHSELAQICDERRVGRGPT</sequence>
<feature type="region of interest" description="Disordered" evidence="1">
    <location>
        <begin position="61"/>
        <end position="83"/>
    </location>
</feature>
<evidence type="ECO:0000313" key="2">
    <source>
        <dbReference type="EMBL" id="KAF2879444.1"/>
    </source>
</evidence>
<name>A0A8K0C446_IGNLU</name>
<organism evidence="2 3">
    <name type="scientific">Ignelater luminosus</name>
    <name type="common">Cucubano</name>
    <name type="synonym">Pyrophorus luminosus</name>
    <dbReference type="NCBI Taxonomy" id="2038154"/>
    <lineage>
        <taxon>Eukaryota</taxon>
        <taxon>Metazoa</taxon>
        <taxon>Ecdysozoa</taxon>
        <taxon>Arthropoda</taxon>
        <taxon>Hexapoda</taxon>
        <taxon>Insecta</taxon>
        <taxon>Pterygota</taxon>
        <taxon>Neoptera</taxon>
        <taxon>Endopterygota</taxon>
        <taxon>Coleoptera</taxon>
        <taxon>Polyphaga</taxon>
        <taxon>Elateriformia</taxon>
        <taxon>Elateroidea</taxon>
        <taxon>Elateridae</taxon>
        <taxon>Agrypninae</taxon>
        <taxon>Pyrophorini</taxon>
        <taxon>Ignelater</taxon>
    </lineage>
</organism>
<protein>
    <submittedName>
        <fullName evidence="2">Uncharacterized protein</fullName>
    </submittedName>
</protein>
<accession>A0A8K0C446</accession>
<reference evidence="2" key="1">
    <citation type="submission" date="2019-08" db="EMBL/GenBank/DDBJ databases">
        <title>The genome of the North American firefly Photinus pyralis.</title>
        <authorList>
            <consortium name="Photinus pyralis genome working group"/>
            <person name="Fallon T.R."/>
            <person name="Sander Lower S.E."/>
            <person name="Weng J.-K."/>
        </authorList>
    </citation>
    <scope>NUCLEOTIDE SEQUENCE</scope>
    <source>
        <strain evidence="2">TRF0915ILg1</strain>
        <tissue evidence="2">Whole body</tissue>
    </source>
</reference>
<gene>
    <name evidence="2" type="ORF">ILUMI_26724</name>
</gene>
<feature type="region of interest" description="Disordered" evidence="1">
    <location>
        <begin position="1"/>
        <end position="49"/>
    </location>
</feature>